<dbReference type="InterPro" id="IPR011009">
    <property type="entry name" value="Kinase-like_dom_sf"/>
</dbReference>
<dbReference type="InterPro" id="IPR017441">
    <property type="entry name" value="Protein_kinase_ATP_BS"/>
</dbReference>
<dbReference type="InterPro" id="IPR000719">
    <property type="entry name" value="Prot_kinase_dom"/>
</dbReference>
<dbReference type="Proteomes" id="UP000237347">
    <property type="component" value="Unassembled WGS sequence"/>
</dbReference>
<evidence type="ECO:0000259" key="8">
    <source>
        <dbReference type="PROSITE" id="PS50011"/>
    </source>
</evidence>
<evidence type="ECO:0000313" key="9">
    <source>
        <dbReference type="EMBL" id="KAK7851513.1"/>
    </source>
</evidence>
<gene>
    <name evidence="9" type="ORF">CFP56_041688</name>
</gene>
<dbReference type="PANTHER" id="PTHR47974">
    <property type="entry name" value="OS07G0415500 PROTEIN"/>
    <property type="match status" value="1"/>
</dbReference>
<evidence type="ECO:0000256" key="2">
    <source>
        <dbReference type="ARBA" id="ARBA00022692"/>
    </source>
</evidence>
<keyword evidence="5" id="KW-0472">Membrane</keyword>
<keyword evidence="4" id="KW-1133">Transmembrane helix</keyword>
<protein>
    <submittedName>
        <fullName evidence="9">Lrr receptor-like serine/threonine-protein kinase</fullName>
    </submittedName>
</protein>
<evidence type="ECO:0000256" key="1">
    <source>
        <dbReference type="ARBA" id="ARBA00004167"/>
    </source>
</evidence>
<evidence type="ECO:0000256" key="4">
    <source>
        <dbReference type="ARBA" id="ARBA00022989"/>
    </source>
</evidence>
<keyword evidence="2" id="KW-0812">Transmembrane</keyword>
<keyword evidence="10" id="KW-1185">Reference proteome</keyword>
<sequence>MRWTRVGNGREPHRGRRGGGKCNADNQEEGLTSLGNLRKFTFKELQSATENFSSNNILGAGGFGNVYKGKLGDGAMVAVKRLKDYL</sequence>
<organism evidence="9 10">
    <name type="scientific">Quercus suber</name>
    <name type="common">Cork oak</name>
    <dbReference type="NCBI Taxonomy" id="58331"/>
    <lineage>
        <taxon>Eukaryota</taxon>
        <taxon>Viridiplantae</taxon>
        <taxon>Streptophyta</taxon>
        <taxon>Embryophyta</taxon>
        <taxon>Tracheophyta</taxon>
        <taxon>Spermatophyta</taxon>
        <taxon>Magnoliopsida</taxon>
        <taxon>eudicotyledons</taxon>
        <taxon>Gunneridae</taxon>
        <taxon>Pentapetalae</taxon>
        <taxon>rosids</taxon>
        <taxon>fabids</taxon>
        <taxon>Fagales</taxon>
        <taxon>Fagaceae</taxon>
        <taxon>Quercus</taxon>
    </lineage>
</organism>
<dbReference type="SUPFAM" id="SSF56112">
    <property type="entry name" value="Protein kinase-like (PK-like)"/>
    <property type="match status" value="1"/>
</dbReference>
<keyword evidence="6" id="KW-0547">Nucleotide-binding</keyword>
<dbReference type="AlphaFoldDB" id="A0AAW0LKG0"/>
<comment type="caution">
    <text evidence="9">The sequence shown here is derived from an EMBL/GenBank/DDBJ whole genome shotgun (WGS) entry which is preliminary data.</text>
</comment>
<evidence type="ECO:0000256" key="3">
    <source>
        <dbReference type="ARBA" id="ARBA00022729"/>
    </source>
</evidence>
<dbReference type="FunFam" id="3.30.200.20:FF:000015">
    <property type="entry name" value="Somatic embryogenesis receptor kinase 1"/>
    <property type="match status" value="1"/>
</dbReference>
<dbReference type="PROSITE" id="PS00107">
    <property type="entry name" value="PROTEIN_KINASE_ATP"/>
    <property type="match status" value="1"/>
</dbReference>
<evidence type="ECO:0000313" key="10">
    <source>
        <dbReference type="Proteomes" id="UP000237347"/>
    </source>
</evidence>
<name>A0AAW0LKG0_QUESU</name>
<proteinExistence type="predicted"/>
<dbReference type="GO" id="GO:0005524">
    <property type="term" value="F:ATP binding"/>
    <property type="evidence" value="ECO:0007669"/>
    <property type="project" value="UniProtKB-UniRule"/>
</dbReference>
<reference evidence="9 10" key="1">
    <citation type="journal article" date="2018" name="Sci. Data">
        <title>The draft genome sequence of cork oak.</title>
        <authorList>
            <person name="Ramos A.M."/>
            <person name="Usie A."/>
            <person name="Barbosa P."/>
            <person name="Barros P.M."/>
            <person name="Capote T."/>
            <person name="Chaves I."/>
            <person name="Simoes F."/>
            <person name="Abreu I."/>
            <person name="Carrasquinho I."/>
            <person name="Faro C."/>
            <person name="Guimaraes J.B."/>
            <person name="Mendonca D."/>
            <person name="Nobrega F."/>
            <person name="Rodrigues L."/>
            <person name="Saibo N.J.M."/>
            <person name="Varela M.C."/>
            <person name="Egas C."/>
            <person name="Matos J."/>
            <person name="Miguel C.M."/>
            <person name="Oliveira M.M."/>
            <person name="Ricardo C.P."/>
            <person name="Goncalves S."/>
        </authorList>
    </citation>
    <scope>NUCLEOTIDE SEQUENCE [LARGE SCALE GENOMIC DNA]</scope>
    <source>
        <strain evidence="10">cv. HL8</strain>
    </source>
</reference>
<keyword evidence="6" id="KW-0067">ATP-binding</keyword>
<feature type="domain" description="Protein kinase" evidence="8">
    <location>
        <begin position="52"/>
        <end position="86"/>
    </location>
</feature>
<comment type="subcellular location">
    <subcellularLocation>
        <location evidence="1">Membrane</location>
        <topology evidence="1">Single-pass membrane protein</topology>
    </subcellularLocation>
</comment>
<dbReference type="EMBL" id="PKMF04000086">
    <property type="protein sequence ID" value="KAK7851513.1"/>
    <property type="molecule type" value="Genomic_DNA"/>
</dbReference>
<dbReference type="PROSITE" id="PS50011">
    <property type="entry name" value="PROTEIN_KINASE_DOM"/>
    <property type="match status" value="1"/>
</dbReference>
<accession>A0AAW0LKG0</accession>
<keyword evidence="3" id="KW-0732">Signal</keyword>
<feature type="region of interest" description="Disordered" evidence="7">
    <location>
        <begin position="1"/>
        <end position="28"/>
    </location>
</feature>
<evidence type="ECO:0000256" key="7">
    <source>
        <dbReference type="SAM" id="MobiDB-lite"/>
    </source>
</evidence>
<dbReference type="GO" id="GO:0016020">
    <property type="term" value="C:membrane"/>
    <property type="evidence" value="ECO:0007669"/>
    <property type="project" value="UniProtKB-SubCell"/>
</dbReference>
<dbReference type="PANTHER" id="PTHR47974:SF9">
    <property type="entry name" value="RECEPTOR-LIKE SERINE_THREONINE-PROTEIN KINASE"/>
    <property type="match status" value="1"/>
</dbReference>
<evidence type="ECO:0000256" key="5">
    <source>
        <dbReference type="ARBA" id="ARBA00023136"/>
    </source>
</evidence>
<evidence type="ECO:0000256" key="6">
    <source>
        <dbReference type="PROSITE-ProRule" id="PRU10141"/>
    </source>
</evidence>
<feature type="binding site" evidence="6">
    <location>
        <position position="80"/>
    </location>
    <ligand>
        <name>ATP</name>
        <dbReference type="ChEBI" id="CHEBI:30616"/>
    </ligand>
</feature>
<dbReference type="GO" id="GO:0004672">
    <property type="term" value="F:protein kinase activity"/>
    <property type="evidence" value="ECO:0007669"/>
    <property type="project" value="InterPro"/>
</dbReference>
<dbReference type="Gene3D" id="3.30.200.20">
    <property type="entry name" value="Phosphorylase Kinase, domain 1"/>
    <property type="match status" value="1"/>
</dbReference>